<dbReference type="Proteomes" id="UP000683310">
    <property type="component" value="Chromosome"/>
</dbReference>
<evidence type="ECO:0008006" key="5">
    <source>
        <dbReference type="Google" id="ProtNLM"/>
    </source>
</evidence>
<reference evidence="3 4" key="1">
    <citation type="submission" date="2021-04" db="EMBL/GenBank/DDBJ databases">
        <title>Nocardia tengchongensis.</title>
        <authorList>
            <person name="Zhuang k."/>
            <person name="Ran Y."/>
            <person name="Li W."/>
        </authorList>
    </citation>
    <scope>NUCLEOTIDE SEQUENCE [LARGE SCALE GENOMIC DNA]</scope>
    <source>
        <strain evidence="3 4">CFH S0057</strain>
    </source>
</reference>
<evidence type="ECO:0000313" key="3">
    <source>
        <dbReference type="EMBL" id="QVI19681.1"/>
    </source>
</evidence>
<keyword evidence="2" id="KW-0732">Signal</keyword>
<feature type="chain" id="PRO_5045344532" description="Ig-like domain-containing protein" evidence="2">
    <location>
        <begin position="34"/>
        <end position="157"/>
    </location>
</feature>
<dbReference type="EMBL" id="CP074371">
    <property type="protein sequence ID" value="QVI19681.1"/>
    <property type="molecule type" value="Genomic_DNA"/>
</dbReference>
<evidence type="ECO:0000313" key="4">
    <source>
        <dbReference type="Proteomes" id="UP000683310"/>
    </source>
</evidence>
<evidence type="ECO:0000256" key="2">
    <source>
        <dbReference type="SAM" id="SignalP"/>
    </source>
</evidence>
<dbReference type="RefSeq" id="WP_213555713.1">
    <property type="nucleotide sequence ID" value="NZ_JBHYZY010000009.1"/>
</dbReference>
<keyword evidence="4" id="KW-1185">Reference proteome</keyword>
<gene>
    <name evidence="3" type="ORF">KHQ06_25410</name>
</gene>
<feature type="region of interest" description="Disordered" evidence="1">
    <location>
        <begin position="135"/>
        <end position="157"/>
    </location>
</feature>
<proteinExistence type="predicted"/>
<protein>
    <recommendedName>
        <fullName evidence="5">Ig-like domain-containing protein</fullName>
    </recommendedName>
</protein>
<organism evidence="3 4">
    <name type="scientific">Nocardia tengchongensis</name>
    <dbReference type="NCBI Taxonomy" id="2055889"/>
    <lineage>
        <taxon>Bacteria</taxon>
        <taxon>Bacillati</taxon>
        <taxon>Actinomycetota</taxon>
        <taxon>Actinomycetes</taxon>
        <taxon>Mycobacteriales</taxon>
        <taxon>Nocardiaceae</taxon>
        <taxon>Nocardia</taxon>
    </lineage>
</organism>
<feature type="signal peptide" evidence="2">
    <location>
        <begin position="1"/>
        <end position="33"/>
    </location>
</feature>
<sequence length="157" mass="15940">MTMSHIVTRIGWAAGGLALASATVFGTAGSATADSPILTIQGSPMPVQVGGTYWVVDDVLNPSGETFTGSSSPFTSANKIWLYDNGECVTYDILGANGTGLKSMRWIPTTAGTHTLQVRMGSSAKTLTVTVEPAPPGTAIPAQTSCGTNAPTGSFGA</sequence>
<accession>A0ABX8CK41</accession>
<evidence type="ECO:0000256" key="1">
    <source>
        <dbReference type="SAM" id="MobiDB-lite"/>
    </source>
</evidence>
<name>A0ABX8CK41_9NOCA</name>
<feature type="compositionally biased region" description="Polar residues" evidence="1">
    <location>
        <begin position="141"/>
        <end position="157"/>
    </location>
</feature>